<dbReference type="InterPro" id="IPR009875">
    <property type="entry name" value="PilZ_domain"/>
</dbReference>
<evidence type="ECO:0000313" key="3">
    <source>
        <dbReference type="Proteomes" id="UP001500657"/>
    </source>
</evidence>
<dbReference type="Pfam" id="PF07238">
    <property type="entry name" value="PilZ"/>
    <property type="match status" value="1"/>
</dbReference>
<evidence type="ECO:0000259" key="1">
    <source>
        <dbReference type="Pfam" id="PF07238"/>
    </source>
</evidence>
<gene>
    <name evidence="2" type="ORF">GCM10009126_04590</name>
</gene>
<sequence length="122" mass="13721">MIDDNERDDAGAADEKLRPARMQIETTVLMCRGDKSHPTELVDISATGALLRRPLGWVGEPGQSWVLDMIFGHNLHIHLQAEVARVSEHHIGFSYTHIPEDKQVPLWNLLGGYADILENWKG</sequence>
<reference evidence="3" key="1">
    <citation type="journal article" date="2019" name="Int. J. Syst. Evol. Microbiol.">
        <title>The Global Catalogue of Microorganisms (GCM) 10K type strain sequencing project: providing services to taxonomists for standard genome sequencing and annotation.</title>
        <authorList>
            <consortium name="The Broad Institute Genomics Platform"/>
            <consortium name="The Broad Institute Genome Sequencing Center for Infectious Disease"/>
            <person name="Wu L."/>
            <person name="Ma J."/>
        </authorList>
    </citation>
    <scope>NUCLEOTIDE SEQUENCE [LARGE SCALE GENOMIC DNA]</scope>
    <source>
        <strain evidence="3">JCM 16242</strain>
    </source>
</reference>
<dbReference type="SUPFAM" id="SSF141371">
    <property type="entry name" value="PilZ domain-like"/>
    <property type="match status" value="1"/>
</dbReference>
<dbReference type="RefSeq" id="WP_343879737.1">
    <property type="nucleotide sequence ID" value="NZ_BAAAFO010000001.1"/>
</dbReference>
<dbReference type="Proteomes" id="UP001500657">
    <property type="component" value="Unassembled WGS sequence"/>
</dbReference>
<proteinExistence type="predicted"/>
<evidence type="ECO:0000313" key="2">
    <source>
        <dbReference type="EMBL" id="GAA0242020.1"/>
    </source>
</evidence>
<dbReference type="EMBL" id="BAAAFO010000001">
    <property type="protein sequence ID" value="GAA0242020.1"/>
    <property type="molecule type" value="Genomic_DNA"/>
</dbReference>
<dbReference type="Gene3D" id="2.40.10.220">
    <property type="entry name" value="predicted glycosyltransferase like domains"/>
    <property type="match status" value="1"/>
</dbReference>
<protein>
    <recommendedName>
        <fullName evidence="1">PilZ domain-containing protein</fullName>
    </recommendedName>
</protein>
<organism evidence="2 3">
    <name type="scientific">Rhodanobacter caeni</name>
    <dbReference type="NCBI Taxonomy" id="657654"/>
    <lineage>
        <taxon>Bacteria</taxon>
        <taxon>Pseudomonadati</taxon>
        <taxon>Pseudomonadota</taxon>
        <taxon>Gammaproteobacteria</taxon>
        <taxon>Lysobacterales</taxon>
        <taxon>Rhodanobacteraceae</taxon>
        <taxon>Rhodanobacter</taxon>
    </lineage>
</organism>
<keyword evidence="3" id="KW-1185">Reference proteome</keyword>
<comment type="caution">
    <text evidence="2">The sequence shown here is derived from an EMBL/GenBank/DDBJ whole genome shotgun (WGS) entry which is preliminary data.</text>
</comment>
<name>A0ABP3DT86_9GAMM</name>
<feature type="domain" description="PilZ" evidence="1">
    <location>
        <begin position="20"/>
        <end position="104"/>
    </location>
</feature>
<accession>A0ABP3DT86</accession>